<name>A0A7W9W5T3_ARMRO</name>
<evidence type="ECO:0000256" key="1">
    <source>
        <dbReference type="SAM" id="SignalP"/>
    </source>
</evidence>
<feature type="chain" id="PRO_5031497975" description="Cytochrome c domain-containing protein" evidence="1">
    <location>
        <begin position="18"/>
        <end position="424"/>
    </location>
</feature>
<sequence length="424" mass="46924">MRLIMLVLATLATAALASAPKAPDATSEYLTATMDDPIARLQKRLDRGEVKLRYEPQGGYLKSLLAALQVPVSSQLLVFSKTSLQLQFITPSTPRALYFNESCWVGFVQGGSVLELMAQDPVHGAVFYTLTQNPNRIQLKRHTYECLQCHQSSLTQSVPGHVMRSLFVRADGTPDFSAGSKVTTDESPFEERWGGWYVTGTHGRQRHLGNEIARGGDGDAHVDSEAGANLTNLRERFDTTPYLTPHSDIVALLVAEHQGHVQNLLTRASYLVRDSLRDEEQLNAALKETGRRESTTRRIASACEPLVKGLLYCGEAPLKEPVAGTTPFARQFAQQGPLDGNGRSLRDLDLKTRLARYPLSWMVYSPQLDALPKEARDYIRQRLEEVLGGKDTTSDFAHLTEADKKAIREILTATKPTLLVATTH</sequence>
<feature type="signal peptide" evidence="1">
    <location>
        <begin position="1"/>
        <end position="17"/>
    </location>
</feature>
<comment type="caution">
    <text evidence="2">The sequence shown here is derived from an EMBL/GenBank/DDBJ whole genome shotgun (WGS) entry which is preliminary data.</text>
</comment>
<evidence type="ECO:0000313" key="2">
    <source>
        <dbReference type="EMBL" id="MBB6048902.1"/>
    </source>
</evidence>
<dbReference type="RefSeq" id="WP_184192524.1">
    <property type="nucleotide sequence ID" value="NZ_JACHGW010000001.1"/>
</dbReference>
<dbReference type="AlphaFoldDB" id="A0A7W9W5T3"/>
<organism evidence="2 3">
    <name type="scientific">Armatimonas rosea</name>
    <dbReference type="NCBI Taxonomy" id="685828"/>
    <lineage>
        <taxon>Bacteria</taxon>
        <taxon>Bacillati</taxon>
        <taxon>Armatimonadota</taxon>
        <taxon>Armatimonadia</taxon>
        <taxon>Armatimonadales</taxon>
        <taxon>Armatimonadaceae</taxon>
        <taxon>Armatimonas</taxon>
    </lineage>
</organism>
<accession>A0A7W9W5T3</accession>
<reference evidence="2 3" key="1">
    <citation type="submission" date="2020-08" db="EMBL/GenBank/DDBJ databases">
        <title>Genomic Encyclopedia of Type Strains, Phase IV (KMG-IV): sequencing the most valuable type-strain genomes for metagenomic binning, comparative biology and taxonomic classification.</title>
        <authorList>
            <person name="Goeker M."/>
        </authorList>
    </citation>
    <scope>NUCLEOTIDE SEQUENCE [LARGE SCALE GENOMIC DNA]</scope>
    <source>
        <strain evidence="2 3">DSM 23562</strain>
    </source>
</reference>
<protein>
    <recommendedName>
        <fullName evidence="4">Cytochrome c domain-containing protein</fullName>
    </recommendedName>
</protein>
<gene>
    <name evidence="2" type="ORF">HNQ39_000664</name>
</gene>
<keyword evidence="1" id="KW-0732">Signal</keyword>
<keyword evidence="3" id="KW-1185">Reference proteome</keyword>
<evidence type="ECO:0008006" key="4">
    <source>
        <dbReference type="Google" id="ProtNLM"/>
    </source>
</evidence>
<evidence type="ECO:0000313" key="3">
    <source>
        <dbReference type="Proteomes" id="UP000520814"/>
    </source>
</evidence>
<proteinExistence type="predicted"/>
<dbReference type="EMBL" id="JACHGW010000001">
    <property type="protein sequence ID" value="MBB6048902.1"/>
    <property type="molecule type" value="Genomic_DNA"/>
</dbReference>
<dbReference type="Proteomes" id="UP000520814">
    <property type="component" value="Unassembled WGS sequence"/>
</dbReference>